<proteinExistence type="predicted"/>
<evidence type="ECO:0000313" key="3">
    <source>
        <dbReference type="Proteomes" id="UP001419268"/>
    </source>
</evidence>
<gene>
    <name evidence="2" type="ORF">Scep_007092</name>
</gene>
<evidence type="ECO:0000313" key="2">
    <source>
        <dbReference type="EMBL" id="KAK9148335.1"/>
    </source>
</evidence>
<reference evidence="2 3" key="1">
    <citation type="submission" date="2024-01" db="EMBL/GenBank/DDBJ databases">
        <title>Genome assemblies of Stephania.</title>
        <authorList>
            <person name="Yang L."/>
        </authorList>
    </citation>
    <scope>NUCLEOTIDE SEQUENCE [LARGE SCALE GENOMIC DNA]</scope>
    <source>
        <strain evidence="2">JXDWG</strain>
        <tissue evidence="2">Leaf</tissue>
    </source>
</reference>
<dbReference type="AlphaFoldDB" id="A0AAP0KBW6"/>
<keyword evidence="3" id="KW-1185">Reference proteome</keyword>
<comment type="caution">
    <text evidence="2">The sequence shown here is derived from an EMBL/GenBank/DDBJ whole genome shotgun (WGS) entry which is preliminary data.</text>
</comment>
<feature type="region of interest" description="Disordered" evidence="1">
    <location>
        <begin position="61"/>
        <end position="95"/>
    </location>
</feature>
<dbReference type="EMBL" id="JBBNAG010000003">
    <property type="protein sequence ID" value="KAK9148335.1"/>
    <property type="molecule type" value="Genomic_DNA"/>
</dbReference>
<sequence length="95" mass="10567">MGWDLESGLNRTLTSWKSLSDPSMGISFTNWTVVGSGDGSSKRIGEAVRDRAVEWISVRWDSGDFGGTSPKSCLPENPLNRQQTREMPRRTHNSP</sequence>
<protein>
    <submittedName>
        <fullName evidence="2">Uncharacterized protein</fullName>
    </submittedName>
</protein>
<name>A0AAP0KBW6_9MAGN</name>
<accession>A0AAP0KBW6</accession>
<evidence type="ECO:0000256" key="1">
    <source>
        <dbReference type="SAM" id="MobiDB-lite"/>
    </source>
</evidence>
<dbReference type="Proteomes" id="UP001419268">
    <property type="component" value="Unassembled WGS sequence"/>
</dbReference>
<organism evidence="2 3">
    <name type="scientific">Stephania cephalantha</name>
    <dbReference type="NCBI Taxonomy" id="152367"/>
    <lineage>
        <taxon>Eukaryota</taxon>
        <taxon>Viridiplantae</taxon>
        <taxon>Streptophyta</taxon>
        <taxon>Embryophyta</taxon>
        <taxon>Tracheophyta</taxon>
        <taxon>Spermatophyta</taxon>
        <taxon>Magnoliopsida</taxon>
        <taxon>Ranunculales</taxon>
        <taxon>Menispermaceae</taxon>
        <taxon>Menispermoideae</taxon>
        <taxon>Cissampelideae</taxon>
        <taxon>Stephania</taxon>
    </lineage>
</organism>